<dbReference type="Proteomes" id="UP000244803">
    <property type="component" value="Chromosome 2"/>
</dbReference>
<dbReference type="OrthoDB" id="365975at2759"/>
<dbReference type="EMBL" id="CP056068">
    <property type="protein sequence ID" value="UKJ90248.2"/>
    <property type="molecule type" value="Genomic_DNA"/>
</dbReference>
<accession>A0A976M850</accession>
<evidence type="ECO:0000313" key="2">
    <source>
        <dbReference type="Proteomes" id="UP000244803"/>
    </source>
</evidence>
<dbReference type="GO" id="GO:0007031">
    <property type="term" value="P:peroxisome organization"/>
    <property type="evidence" value="ECO:0007669"/>
    <property type="project" value="InterPro"/>
</dbReference>
<reference evidence="1" key="1">
    <citation type="submission" date="2022-07" db="EMBL/GenBank/DDBJ databases">
        <title>Evaluation of T. orientalis genome assembly methods using nanopore sequencing and analysis of variation between genomes.</title>
        <authorList>
            <person name="Yam J."/>
            <person name="Micallef M.L."/>
            <person name="Liu M."/>
            <person name="Djordjevic S.P."/>
            <person name="Bogema D.R."/>
            <person name="Jenkins C."/>
        </authorList>
    </citation>
    <scope>NUCLEOTIDE SEQUENCE</scope>
    <source>
        <strain evidence="1">Fish Creek</strain>
    </source>
</reference>
<evidence type="ECO:0000313" key="1">
    <source>
        <dbReference type="EMBL" id="UKJ90248.2"/>
    </source>
</evidence>
<proteinExistence type="predicted"/>
<dbReference type="PANTHER" id="PTHR34126:SF1">
    <property type="entry name" value="PEROXISOME BIOGENESIS PROTEIN 22"/>
    <property type="match status" value="1"/>
</dbReference>
<name>A0A976M850_THEOR</name>
<gene>
    <name evidence="1" type="ORF">MACJ_001180</name>
</gene>
<dbReference type="Pfam" id="PF22978">
    <property type="entry name" value="HAD_Pex22"/>
    <property type="match status" value="1"/>
</dbReference>
<dbReference type="PANTHER" id="PTHR34126">
    <property type="entry name" value="PEROXISOME BIOGENESIS PROTEIN 22"/>
    <property type="match status" value="1"/>
</dbReference>
<protein>
    <submittedName>
        <fullName evidence="1">Uncharacterized protein</fullName>
    </submittedName>
</protein>
<dbReference type="AlphaFoldDB" id="A0A976M850"/>
<dbReference type="InterPro" id="IPR037485">
    <property type="entry name" value="PEX22"/>
</dbReference>
<organism evidence="1 2">
    <name type="scientific">Theileria orientalis</name>
    <dbReference type="NCBI Taxonomy" id="68886"/>
    <lineage>
        <taxon>Eukaryota</taxon>
        <taxon>Sar</taxon>
        <taxon>Alveolata</taxon>
        <taxon>Apicomplexa</taxon>
        <taxon>Aconoidasida</taxon>
        <taxon>Piroplasmida</taxon>
        <taxon>Theileriidae</taxon>
        <taxon>Theileria</taxon>
    </lineage>
</organism>
<sequence>MILRENDFSIIQENLNSFLSICSKTKAFIIVKVPDESVFDTVLSNLESCGAFRSGLSKHRVMFCQYPNGRVSMVQQLQPHLHVELDAEGVEFVRSKLIRQNVTTLENMESMLQDNTEKPVN</sequence>